<evidence type="ECO:0000256" key="8">
    <source>
        <dbReference type="SAM" id="MobiDB-lite"/>
    </source>
</evidence>
<dbReference type="Gene3D" id="3.30.160.60">
    <property type="entry name" value="Classic Zinc Finger"/>
    <property type="match status" value="1"/>
</dbReference>
<dbReference type="Pfam" id="PF02618">
    <property type="entry name" value="YceG"/>
    <property type="match status" value="1"/>
</dbReference>
<keyword evidence="10" id="KW-1185">Reference proteome</keyword>
<comment type="similarity">
    <text evidence="7">Belongs to the transglycosylase MltG family.</text>
</comment>
<dbReference type="EMBL" id="AMWJ02000001">
    <property type="protein sequence ID" value="NNJ14473.1"/>
    <property type="molecule type" value="Genomic_DNA"/>
</dbReference>
<keyword evidence="7" id="KW-0997">Cell inner membrane</keyword>
<evidence type="ECO:0000256" key="5">
    <source>
        <dbReference type="ARBA" id="ARBA00023239"/>
    </source>
</evidence>
<feature type="region of interest" description="Disordered" evidence="8">
    <location>
        <begin position="335"/>
        <end position="382"/>
    </location>
</feature>
<dbReference type="GO" id="GO:0071555">
    <property type="term" value="P:cell wall organization"/>
    <property type="evidence" value="ECO:0007669"/>
    <property type="project" value="UniProtKB-KW"/>
</dbReference>
<evidence type="ECO:0000313" key="10">
    <source>
        <dbReference type="Proteomes" id="UP000010448"/>
    </source>
</evidence>
<evidence type="ECO:0000256" key="6">
    <source>
        <dbReference type="ARBA" id="ARBA00023316"/>
    </source>
</evidence>
<dbReference type="NCBIfam" id="TIGR00247">
    <property type="entry name" value="endolytic transglycosylase MltG"/>
    <property type="match status" value="1"/>
</dbReference>
<keyword evidence="2 7" id="KW-0812">Transmembrane</keyword>
<dbReference type="GO" id="GO:0005886">
    <property type="term" value="C:plasma membrane"/>
    <property type="evidence" value="ECO:0007669"/>
    <property type="project" value="UniProtKB-UniRule"/>
</dbReference>
<sequence>MRRKLLLLLEIILILGGLVLGYSAWKVSSSVDQPLHLGGEELLDVPTGTNPNRMFYRMEGQGLIKDAFWLRLYWRFNMAGTALHTGEYRMTPGMTVRDLLDAWRRGDVVQYNLTLVEGWTFRQVRAALARHEKIKHTLDGMSDAEVMDQLGHPTVFPEGRFFPDTYKFVRGTSDVELLQQAYARLEEVLAREWADRPAELPYRDPYQALIMASLVEKETGVPHERGQIAGVFVRRMQIGMQLQTDPTVIYGMGERYNGKITRADLREPTPYNTYVISGLPPTPIAMVGREAIHAALNPAPGTSLYFVARGDGSHVFSDDLDAHNAAVREYQLKRRADYRSSPAPLNGDDKVRKDEPVPQETPAVPPAVGPVETPAAGDAIQQ</sequence>
<gene>
    <name evidence="7 9" type="primary">mltG</name>
    <name evidence="9" type="ORF">CSV86_003995</name>
</gene>
<reference evidence="9 10" key="1">
    <citation type="journal article" date="2013" name="Genome Announc.">
        <title>Genome Sequence of Naphthalene-Degrading Soil Bacterium Pseudomonas putida CSV86.</title>
        <authorList>
            <person name="Phale P.S."/>
            <person name="Paliwal V."/>
            <person name="Raju S.C."/>
            <person name="Modak A."/>
            <person name="Purohit H.J."/>
        </authorList>
    </citation>
    <scope>NUCLEOTIDE SEQUENCE [LARGE SCALE GENOMIC DNA]</scope>
    <source>
        <strain evidence="9 10">CSV86</strain>
    </source>
</reference>
<comment type="caution">
    <text evidence="9">The sequence shown here is derived from an EMBL/GenBank/DDBJ whole genome shotgun (WGS) entry which is preliminary data.</text>
</comment>
<dbReference type="AlphaFoldDB" id="A0A7K4EA21"/>
<comment type="function">
    <text evidence="7">Functions as a peptidoglycan terminase that cleaves nascent peptidoglycan strands endolytically to terminate their elongation.</text>
</comment>
<dbReference type="PANTHER" id="PTHR30518:SF2">
    <property type="entry name" value="ENDOLYTIC MUREIN TRANSGLYCOSYLASE"/>
    <property type="match status" value="1"/>
</dbReference>
<dbReference type="OrthoDB" id="9814591at2"/>
<keyword evidence="6 7" id="KW-0961">Cell wall biogenesis/degradation</keyword>
<dbReference type="PANTHER" id="PTHR30518">
    <property type="entry name" value="ENDOLYTIC MUREIN TRANSGLYCOSYLASE"/>
    <property type="match status" value="1"/>
</dbReference>
<proteinExistence type="inferred from homology"/>
<evidence type="ECO:0000313" key="9">
    <source>
        <dbReference type="EMBL" id="NNJ14473.1"/>
    </source>
</evidence>
<dbReference type="HAMAP" id="MF_02065">
    <property type="entry name" value="MltG"/>
    <property type="match status" value="1"/>
</dbReference>
<evidence type="ECO:0000256" key="2">
    <source>
        <dbReference type="ARBA" id="ARBA00022692"/>
    </source>
</evidence>
<feature type="compositionally biased region" description="Basic and acidic residues" evidence="8">
    <location>
        <begin position="347"/>
        <end position="356"/>
    </location>
</feature>
<protein>
    <recommendedName>
        <fullName evidence="7">Endolytic murein transglycosylase</fullName>
        <ecNumber evidence="7">4.2.2.29</ecNumber>
    </recommendedName>
    <alternativeName>
        <fullName evidence="7">Peptidoglycan lytic transglycosylase</fullName>
    </alternativeName>
    <alternativeName>
        <fullName evidence="7">Peptidoglycan polymerization terminase</fullName>
    </alternativeName>
</protein>
<organism evidence="9 10">
    <name type="scientific">Pseudomonas bharatica CSV86</name>
    <dbReference type="NCBI Taxonomy" id="1005395"/>
    <lineage>
        <taxon>Bacteria</taxon>
        <taxon>Pseudomonadati</taxon>
        <taxon>Pseudomonadota</taxon>
        <taxon>Gammaproteobacteria</taxon>
        <taxon>Pseudomonadales</taxon>
        <taxon>Pseudomonadaceae</taxon>
        <taxon>Pseudomonas</taxon>
        <taxon>Pseudomonas bharatica</taxon>
    </lineage>
</organism>
<dbReference type="CDD" id="cd08010">
    <property type="entry name" value="MltG_like"/>
    <property type="match status" value="1"/>
</dbReference>
<name>A0A7K4EA21_9PSED</name>
<comment type="catalytic activity">
    <reaction evidence="7">
        <text>a peptidoglycan chain = a peptidoglycan chain with N-acetyl-1,6-anhydromuramyl-[peptide] at the reducing end + a peptidoglycan chain with N-acetylglucosamine at the non-reducing end.</text>
        <dbReference type="EC" id="4.2.2.29"/>
    </reaction>
</comment>
<evidence type="ECO:0000256" key="3">
    <source>
        <dbReference type="ARBA" id="ARBA00022989"/>
    </source>
</evidence>
<dbReference type="InterPro" id="IPR003770">
    <property type="entry name" value="MLTG-like"/>
</dbReference>
<dbReference type="Gene3D" id="3.30.1490.480">
    <property type="entry name" value="Endolytic murein transglycosylase"/>
    <property type="match status" value="1"/>
</dbReference>
<evidence type="ECO:0000256" key="7">
    <source>
        <dbReference type="HAMAP-Rule" id="MF_02065"/>
    </source>
</evidence>
<feature type="site" description="Important for catalytic activity" evidence="7">
    <location>
        <position position="218"/>
    </location>
</feature>
<dbReference type="GO" id="GO:0009252">
    <property type="term" value="P:peptidoglycan biosynthetic process"/>
    <property type="evidence" value="ECO:0007669"/>
    <property type="project" value="UniProtKB-UniRule"/>
</dbReference>
<keyword evidence="1 7" id="KW-1003">Cell membrane</keyword>
<evidence type="ECO:0000256" key="4">
    <source>
        <dbReference type="ARBA" id="ARBA00023136"/>
    </source>
</evidence>
<keyword evidence="5 7" id="KW-0456">Lyase</keyword>
<dbReference type="Proteomes" id="UP000010448">
    <property type="component" value="Unassembled WGS sequence"/>
</dbReference>
<dbReference type="RefSeq" id="WP_037062186.1">
    <property type="nucleotide sequence ID" value="NZ_AMWJ02000001.1"/>
</dbReference>
<keyword evidence="4 7" id="KW-0472">Membrane</keyword>
<evidence type="ECO:0000256" key="1">
    <source>
        <dbReference type="ARBA" id="ARBA00022475"/>
    </source>
</evidence>
<keyword evidence="3 7" id="KW-1133">Transmembrane helix</keyword>
<dbReference type="GO" id="GO:0008932">
    <property type="term" value="F:lytic endotransglycosylase activity"/>
    <property type="evidence" value="ECO:0007669"/>
    <property type="project" value="UniProtKB-UniRule"/>
</dbReference>
<dbReference type="EC" id="4.2.2.29" evidence="7"/>
<accession>A0A7K4EA21</accession>